<evidence type="ECO:0000313" key="2">
    <source>
        <dbReference type="Proteomes" id="UP000199229"/>
    </source>
</evidence>
<dbReference type="EMBL" id="FOPM01000017">
    <property type="protein sequence ID" value="SFG92742.1"/>
    <property type="molecule type" value="Genomic_DNA"/>
</dbReference>
<evidence type="ECO:0000313" key="1">
    <source>
        <dbReference type="EMBL" id="SFG92742.1"/>
    </source>
</evidence>
<name>A0A1I2VUD3_9HYPH</name>
<proteinExistence type="predicted"/>
<reference evidence="2" key="1">
    <citation type="submission" date="2016-10" db="EMBL/GenBank/DDBJ databases">
        <authorList>
            <person name="Varghese N."/>
            <person name="Submissions S."/>
        </authorList>
    </citation>
    <scope>NUCLEOTIDE SEQUENCE [LARGE SCALE GENOMIC DNA]</scope>
    <source>
        <strain evidence="2">Gh-105</strain>
    </source>
</reference>
<sequence length="61" mass="6761">MIAAPPKAPEESARAYAARKHRAALDYRERHPGRPAQIVVDCAREAFEQAARWAAHHGGRS</sequence>
<keyword evidence="2" id="KW-1185">Reference proteome</keyword>
<protein>
    <submittedName>
        <fullName evidence="1">Uncharacterized protein</fullName>
    </submittedName>
</protein>
<accession>A0A1I2VUD3</accession>
<dbReference type="AlphaFoldDB" id="A0A1I2VUD3"/>
<dbReference type="Proteomes" id="UP000199229">
    <property type="component" value="Unassembled WGS sequence"/>
</dbReference>
<dbReference type="RefSeq" id="WP_091973239.1">
    <property type="nucleotide sequence ID" value="NZ_FOPM01000017.1"/>
</dbReference>
<organism evidence="1 2">
    <name type="scientific">Methylobacterium gossipiicola</name>
    <dbReference type="NCBI Taxonomy" id="582675"/>
    <lineage>
        <taxon>Bacteria</taxon>
        <taxon>Pseudomonadati</taxon>
        <taxon>Pseudomonadota</taxon>
        <taxon>Alphaproteobacteria</taxon>
        <taxon>Hyphomicrobiales</taxon>
        <taxon>Methylobacteriaceae</taxon>
        <taxon>Methylobacterium</taxon>
    </lineage>
</organism>
<gene>
    <name evidence="1" type="ORF">SAMN05192565_11786</name>
</gene>
<dbReference type="STRING" id="582675.SAMN05192565_11786"/>